<evidence type="ECO:0000256" key="5">
    <source>
        <dbReference type="ARBA" id="ARBA00022692"/>
    </source>
</evidence>
<gene>
    <name evidence="9" type="ORF">GCM10007852_28400</name>
</gene>
<feature type="transmembrane region" description="Helical" evidence="8">
    <location>
        <begin position="205"/>
        <end position="226"/>
    </location>
</feature>
<dbReference type="Proteomes" id="UP001156601">
    <property type="component" value="Unassembled WGS sequence"/>
</dbReference>
<sequence>MKNTPDILFSLDDKPNIKQSLTSAVQHILACFVGIITPTLIIGAALGLHAEIPYLISMALFVSGVATFVQAKKFGPVGCGLIAVQGTSFAFVSALLVAGFAVKAKGGSNNDILATMYGVCFVGAFIEIILSQFIEKVKKVITPLTTGIVITTIGISLIKVGFTDLAGGYGSESFGSLQNLSLGLFVLVIIIGMNVSSNPWIRLSAITVGMVLGTVLAYFLGLLSFSNMVDLPTFSMPLPFKYGFNFDWEIFVPVALIYFLTALETSGDITANSLFCGLPIKGDRYLKRIKGGVLADGINSAIAAMFNTFPNTTFGQNNAVIQMTGVTSRHVAFYIAAILVLLGLFPVIGGVLQAIPKPVLGGATLVMFATIAVAGIKILASEPIDRRRSLIISTSLGAGLGVLMVPDAIQQLPEFVKNILSSAVTTAGFTAIFMSLLIPETERVQHEKT</sequence>
<feature type="transmembrane region" description="Helical" evidence="8">
    <location>
        <begin position="141"/>
        <end position="162"/>
    </location>
</feature>
<keyword evidence="7 8" id="KW-0472">Membrane</keyword>
<evidence type="ECO:0000313" key="9">
    <source>
        <dbReference type="EMBL" id="GLR71932.1"/>
    </source>
</evidence>
<feature type="transmembrane region" description="Helical" evidence="8">
    <location>
        <begin position="81"/>
        <end position="102"/>
    </location>
</feature>
<dbReference type="PANTHER" id="PTHR42810:SF2">
    <property type="entry name" value="PURINE PERMEASE C1399.01C-RELATED"/>
    <property type="match status" value="1"/>
</dbReference>
<keyword evidence="3" id="KW-0813">Transport</keyword>
<protein>
    <submittedName>
        <fullName evidence="9">Xanthine permease</fullName>
    </submittedName>
</protein>
<proteinExistence type="inferred from homology"/>
<keyword evidence="6 8" id="KW-1133">Transmembrane helix</keyword>
<evidence type="ECO:0000256" key="7">
    <source>
        <dbReference type="ARBA" id="ARBA00023136"/>
    </source>
</evidence>
<organism evidence="9 10">
    <name type="scientific">Agaribacter marinus</name>
    <dbReference type="NCBI Taxonomy" id="1431249"/>
    <lineage>
        <taxon>Bacteria</taxon>
        <taxon>Pseudomonadati</taxon>
        <taxon>Pseudomonadota</taxon>
        <taxon>Gammaproteobacteria</taxon>
        <taxon>Alteromonadales</taxon>
        <taxon>Alteromonadaceae</taxon>
        <taxon>Agaribacter</taxon>
    </lineage>
</organism>
<dbReference type="InterPro" id="IPR017588">
    <property type="entry name" value="UacT-like"/>
</dbReference>
<reference evidence="9" key="2">
    <citation type="submission" date="2023-01" db="EMBL/GenBank/DDBJ databases">
        <title>Draft genome sequence of Agaribacter marinus strain NBRC 110023.</title>
        <authorList>
            <person name="Sun Q."/>
            <person name="Mori K."/>
        </authorList>
    </citation>
    <scope>NUCLEOTIDE SEQUENCE</scope>
    <source>
        <strain evidence="9">NBRC 110023</strain>
    </source>
</reference>
<dbReference type="GO" id="GO:0042907">
    <property type="term" value="F:xanthine transmembrane transporter activity"/>
    <property type="evidence" value="ECO:0007669"/>
    <property type="project" value="TreeGrafter"/>
</dbReference>
<dbReference type="PROSITE" id="PS01116">
    <property type="entry name" value="XANTH_URACIL_PERMASE"/>
    <property type="match status" value="1"/>
</dbReference>
<dbReference type="NCBIfam" id="TIGR03173">
    <property type="entry name" value="pbuX"/>
    <property type="match status" value="1"/>
</dbReference>
<keyword evidence="4" id="KW-1003">Cell membrane</keyword>
<evidence type="ECO:0000256" key="3">
    <source>
        <dbReference type="ARBA" id="ARBA00022448"/>
    </source>
</evidence>
<feature type="transmembrane region" description="Helical" evidence="8">
    <location>
        <begin position="174"/>
        <end position="193"/>
    </location>
</feature>
<feature type="transmembrane region" description="Helical" evidence="8">
    <location>
        <begin position="358"/>
        <end position="378"/>
    </location>
</feature>
<dbReference type="NCBIfam" id="NF037981">
    <property type="entry name" value="NCS2_1"/>
    <property type="match status" value="1"/>
</dbReference>
<dbReference type="AlphaFoldDB" id="A0AA37SZ78"/>
<feature type="transmembrane region" description="Helical" evidence="8">
    <location>
        <begin position="390"/>
        <end position="409"/>
    </location>
</feature>
<evidence type="ECO:0000256" key="1">
    <source>
        <dbReference type="ARBA" id="ARBA00004651"/>
    </source>
</evidence>
<comment type="subcellular location">
    <subcellularLocation>
        <location evidence="1">Cell membrane</location>
        <topology evidence="1">Multi-pass membrane protein</topology>
    </subcellularLocation>
</comment>
<feature type="transmembrane region" description="Helical" evidence="8">
    <location>
        <begin position="52"/>
        <end position="69"/>
    </location>
</feature>
<evidence type="ECO:0000256" key="8">
    <source>
        <dbReference type="SAM" id="Phobius"/>
    </source>
</evidence>
<dbReference type="Pfam" id="PF00860">
    <property type="entry name" value="Xan_ur_permease"/>
    <property type="match status" value="1"/>
</dbReference>
<keyword evidence="10" id="KW-1185">Reference proteome</keyword>
<feature type="transmembrane region" description="Helical" evidence="8">
    <location>
        <begin position="114"/>
        <end position="134"/>
    </location>
</feature>
<dbReference type="InterPro" id="IPR006043">
    <property type="entry name" value="NCS2"/>
</dbReference>
<dbReference type="NCBIfam" id="TIGR00801">
    <property type="entry name" value="ncs2"/>
    <property type="match status" value="1"/>
</dbReference>
<dbReference type="RefSeq" id="WP_284218266.1">
    <property type="nucleotide sequence ID" value="NZ_BSOT01000006.1"/>
</dbReference>
<evidence type="ECO:0000256" key="4">
    <source>
        <dbReference type="ARBA" id="ARBA00022475"/>
    </source>
</evidence>
<feature type="transmembrane region" description="Helical" evidence="8">
    <location>
        <begin position="331"/>
        <end position="352"/>
    </location>
</feature>
<dbReference type="EMBL" id="BSOT01000006">
    <property type="protein sequence ID" value="GLR71932.1"/>
    <property type="molecule type" value="Genomic_DNA"/>
</dbReference>
<name>A0AA37SZ78_9ALTE</name>
<feature type="transmembrane region" description="Helical" evidence="8">
    <location>
        <begin position="415"/>
        <end position="438"/>
    </location>
</feature>
<dbReference type="InterPro" id="IPR006042">
    <property type="entry name" value="Xan_ur_permease"/>
</dbReference>
<reference evidence="9" key="1">
    <citation type="journal article" date="2014" name="Int. J. Syst. Evol. Microbiol.">
        <title>Complete genome sequence of Corynebacterium casei LMG S-19264T (=DSM 44701T), isolated from a smear-ripened cheese.</title>
        <authorList>
            <consortium name="US DOE Joint Genome Institute (JGI-PGF)"/>
            <person name="Walter F."/>
            <person name="Albersmeier A."/>
            <person name="Kalinowski J."/>
            <person name="Ruckert C."/>
        </authorList>
    </citation>
    <scope>NUCLEOTIDE SEQUENCE</scope>
    <source>
        <strain evidence="9">NBRC 110023</strain>
    </source>
</reference>
<evidence type="ECO:0000256" key="6">
    <source>
        <dbReference type="ARBA" id="ARBA00022989"/>
    </source>
</evidence>
<feature type="transmembrane region" description="Helical" evidence="8">
    <location>
        <begin position="246"/>
        <end position="263"/>
    </location>
</feature>
<evidence type="ECO:0000256" key="2">
    <source>
        <dbReference type="ARBA" id="ARBA00008821"/>
    </source>
</evidence>
<keyword evidence="5 8" id="KW-0812">Transmembrane</keyword>
<comment type="similarity">
    <text evidence="2">Belongs to the nucleobase:cation symporter-2 (NCS2) (TC 2.A.40) family.</text>
</comment>
<accession>A0AA37SZ78</accession>
<comment type="caution">
    <text evidence="9">The sequence shown here is derived from an EMBL/GenBank/DDBJ whole genome shotgun (WGS) entry which is preliminary data.</text>
</comment>
<dbReference type="GO" id="GO:0005886">
    <property type="term" value="C:plasma membrane"/>
    <property type="evidence" value="ECO:0007669"/>
    <property type="project" value="UniProtKB-SubCell"/>
</dbReference>
<evidence type="ECO:0000313" key="10">
    <source>
        <dbReference type="Proteomes" id="UP001156601"/>
    </source>
</evidence>
<dbReference type="PANTHER" id="PTHR42810">
    <property type="entry name" value="PURINE PERMEASE C1399.01C-RELATED"/>
    <property type="match status" value="1"/>
</dbReference>
<feature type="transmembrane region" description="Helical" evidence="8">
    <location>
        <begin position="21"/>
        <end position="46"/>
    </location>
</feature>